<name>W3X3X5_PESFW</name>
<keyword evidence="1" id="KW-1133">Transmembrane helix</keyword>
<dbReference type="OMA" id="CCAGHAA"/>
<accession>W3X3X5</accession>
<dbReference type="EMBL" id="KI912113">
    <property type="protein sequence ID" value="ETS79866.1"/>
    <property type="molecule type" value="Genomic_DNA"/>
</dbReference>
<evidence type="ECO:0000256" key="1">
    <source>
        <dbReference type="SAM" id="Phobius"/>
    </source>
</evidence>
<dbReference type="Proteomes" id="UP000030651">
    <property type="component" value="Unassembled WGS sequence"/>
</dbReference>
<dbReference type="OrthoDB" id="5342507at2759"/>
<proteinExistence type="predicted"/>
<dbReference type="RefSeq" id="XP_007834167.1">
    <property type="nucleotide sequence ID" value="XM_007835976.1"/>
</dbReference>
<dbReference type="InParanoid" id="W3X3X5"/>
<feature type="transmembrane region" description="Helical" evidence="1">
    <location>
        <begin position="82"/>
        <end position="100"/>
    </location>
</feature>
<gene>
    <name evidence="2" type="ORF">PFICI_07395</name>
</gene>
<keyword evidence="1" id="KW-0472">Membrane</keyword>
<reference evidence="3" key="1">
    <citation type="journal article" date="2015" name="BMC Genomics">
        <title>Genomic and transcriptomic analysis of the endophytic fungus Pestalotiopsis fici reveals its lifestyle and high potential for synthesis of natural products.</title>
        <authorList>
            <person name="Wang X."/>
            <person name="Zhang X."/>
            <person name="Liu L."/>
            <person name="Xiang M."/>
            <person name="Wang W."/>
            <person name="Sun X."/>
            <person name="Che Y."/>
            <person name="Guo L."/>
            <person name="Liu G."/>
            <person name="Guo L."/>
            <person name="Wang C."/>
            <person name="Yin W.B."/>
            <person name="Stadler M."/>
            <person name="Zhang X."/>
            <person name="Liu X."/>
        </authorList>
    </citation>
    <scope>NUCLEOTIDE SEQUENCE [LARGE SCALE GENOMIC DNA]</scope>
    <source>
        <strain evidence="3">W106-1 / CGMCC3.15140</strain>
    </source>
</reference>
<dbReference type="STRING" id="1229662.W3X3X5"/>
<keyword evidence="1" id="KW-0812">Transmembrane</keyword>
<dbReference type="eggNOG" id="ENOG502SP9C">
    <property type="taxonomic scope" value="Eukaryota"/>
</dbReference>
<sequence length="161" mass="16142">MGSSSGIAGLKCIQWVLRGVQFVCSVVVLGIYAYFLATMIKGKMSVPTGVKAVEGISGIGTVYTIVGLLLVCCCAGHAGTSFIAMVLDTGLIGGFIYVAVANKDGASSCSGSNVNTVFGSGDAAATPSDAEGSIVGSVGMSTFQMTCRLETVCLIAGCVAM</sequence>
<evidence type="ECO:0000313" key="3">
    <source>
        <dbReference type="Proteomes" id="UP000030651"/>
    </source>
</evidence>
<feature type="transmembrane region" description="Helical" evidence="1">
    <location>
        <begin position="55"/>
        <end position="75"/>
    </location>
</feature>
<keyword evidence="3" id="KW-1185">Reference proteome</keyword>
<dbReference type="GeneID" id="19272408"/>
<feature type="transmembrane region" description="Helical" evidence="1">
    <location>
        <begin position="12"/>
        <end position="35"/>
    </location>
</feature>
<organism evidence="2 3">
    <name type="scientific">Pestalotiopsis fici (strain W106-1 / CGMCC3.15140)</name>
    <dbReference type="NCBI Taxonomy" id="1229662"/>
    <lineage>
        <taxon>Eukaryota</taxon>
        <taxon>Fungi</taxon>
        <taxon>Dikarya</taxon>
        <taxon>Ascomycota</taxon>
        <taxon>Pezizomycotina</taxon>
        <taxon>Sordariomycetes</taxon>
        <taxon>Xylariomycetidae</taxon>
        <taxon>Amphisphaeriales</taxon>
        <taxon>Sporocadaceae</taxon>
        <taxon>Pestalotiopsis</taxon>
    </lineage>
</organism>
<protein>
    <recommendedName>
        <fullName evidence="4">MARVEL domain-containing protein</fullName>
    </recommendedName>
</protein>
<evidence type="ECO:0000313" key="2">
    <source>
        <dbReference type="EMBL" id="ETS79866.1"/>
    </source>
</evidence>
<dbReference type="KEGG" id="pfy:PFICI_07395"/>
<dbReference type="HOGENOM" id="CLU_1644298_0_0_1"/>
<dbReference type="AlphaFoldDB" id="W3X3X5"/>
<evidence type="ECO:0008006" key="4">
    <source>
        <dbReference type="Google" id="ProtNLM"/>
    </source>
</evidence>